<dbReference type="AlphaFoldDB" id="A0DM17"/>
<keyword evidence="2" id="KW-1185">Reference proteome</keyword>
<accession>A0DM17</accession>
<sequence>MNKNDQLQYYVIQLENQKRIIVYKEDVLLFDSISLEELQLYDKIWKQKR</sequence>
<evidence type="ECO:0000313" key="2">
    <source>
        <dbReference type="Proteomes" id="UP000000600"/>
    </source>
</evidence>
<dbReference type="Proteomes" id="UP000000600">
    <property type="component" value="Unassembled WGS sequence"/>
</dbReference>
<evidence type="ECO:0000313" key="1">
    <source>
        <dbReference type="EMBL" id="CAK84084.1"/>
    </source>
</evidence>
<organism evidence="1 2">
    <name type="scientific">Paramecium tetraurelia</name>
    <dbReference type="NCBI Taxonomy" id="5888"/>
    <lineage>
        <taxon>Eukaryota</taxon>
        <taxon>Sar</taxon>
        <taxon>Alveolata</taxon>
        <taxon>Ciliophora</taxon>
        <taxon>Intramacronucleata</taxon>
        <taxon>Oligohymenophorea</taxon>
        <taxon>Peniculida</taxon>
        <taxon>Parameciidae</taxon>
        <taxon>Paramecium</taxon>
    </lineage>
</organism>
<dbReference type="HOGENOM" id="CLU_3145726_0_0_1"/>
<gene>
    <name evidence="1" type="ORF">GSPATT00018302001</name>
</gene>
<dbReference type="InParanoid" id="A0DM17"/>
<dbReference type="RefSeq" id="XP_001451481.1">
    <property type="nucleotide sequence ID" value="XM_001451444.1"/>
</dbReference>
<dbReference type="GeneID" id="5037266"/>
<reference evidence="1 2" key="1">
    <citation type="journal article" date="2006" name="Nature">
        <title>Global trends of whole-genome duplications revealed by the ciliate Paramecium tetraurelia.</title>
        <authorList>
            <consortium name="Genoscope"/>
            <person name="Aury J.-M."/>
            <person name="Jaillon O."/>
            <person name="Duret L."/>
            <person name="Noel B."/>
            <person name="Jubin C."/>
            <person name="Porcel B.M."/>
            <person name="Segurens B."/>
            <person name="Daubin V."/>
            <person name="Anthouard V."/>
            <person name="Aiach N."/>
            <person name="Arnaiz O."/>
            <person name="Billaut A."/>
            <person name="Beisson J."/>
            <person name="Blanc I."/>
            <person name="Bouhouche K."/>
            <person name="Camara F."/>
            <person name="Duharcourt S."/>
            <person name="Guigo R."/>
            <person name="Gogendeau D."/>
            <person name="Katinka M."/>
            <person name="Keller A.-M."/>
            <person name="Kissmehl R."/>
            <person name="Klotz C."/>
            <person name="Koll F."/>
            <person name="Le Moue A."/>
            <person name="Lepere C."/>
            <person name="Malinsky S."/>
            <person name="Nowacki M."/>
            <person name="Nowak J.K."/>
            <person name="Plattner H."/>
            <person name="Poulain J."/>
            <person name="Ruiz F."/>
            <person name="Serrano V."/>
            <person name="Zagulski M."/>
            <person name="Dessen P."/>
            <person name="Betermier M."/>
            <person name="Weissenbach J."/>
            <person name="Scarpelli C."/>
            <person name="Schachter V."/>
            <person name="Sperling L."/>
            <person name="Meyer E."/>
            <person name="Cohen J."/>
            <person name="Wincker P."/>
        </authorList>
    </citation>
    <scope>NUCLEOTIDE SEQUENCE [LARGE SCALE GENOMIC DNA]</scope>
    <source>
        <strain evidence="1 2">Stock d4-2</strain>
    </source>
</reference>
<name>A0DM17_PARTE</name>
<protein>
    <submittedName>
        <fullName evidence="1">Uncharacterized protein</fullName>
    </submittedName>
</protein>
<dbReference type="KEGG" id="ptm:GSPATT00018302001"/>
<dbReference type="EMBL" id="CT868496">
    <property type="protein sequence ID" value="CAK84084.1"/>
    <property type="molecule type" value="Genomic_DNA"/>
</dbReference>
<proteinExistence type="predicted"/>